<dbReference type="CDD" id="cd12694">
    <property type="entry name" value="RRM2_hnRNPL_like"/>
    <property type="match status" value="1"/>
</dbReference>
<dbReference type="CDD" id="cd12427">
    <property type="entry name" value="RRM4_hnRNPL_like"/>
    <property type="match status" value="1"/>
</dbReference>
<evidence type="ECO:0000313" key="7">
    <source>
        <dbReference type="EMBL" id="KAK8385403.1"/>
    </source>
</evidence>
<dbReference type="InterPro" id="IPR035979">
    <property type="entry name" value="RBD_domain_sf"/>
</dbReference>
<accession>A0AAW0TDN0</accession>
<dbReference type="AlphaFoldDB" id="A0AAW0TDN0"/>
<dbReference type="SMART" id="SM00360">
    <property type="entry name" value="RRM"/>
    <property type="match status" value="2"/>
</dbReference>
<protein>
    <recommendedName>
        <fullName evidence="6">RRM domain-containing protein</fullName>
    </recommendedName>
</protein>
<feature type="compositionally biased region" description="Gly residues" evidence="5">
    <location>
        <begin position="222"/>
        <end position="237"/>
    </location>
</feature>
<dbReference type="FunFam" id="3.30.70.330:FF:000072">
    <property type="entry name" value="heterogeneous nuclear ribonucleoprotein L isoform X1"/>
    <property type="match status" value="1"/>
</dbReference>
<feature type="compositionally biased region" description="Gly residues" evidence="5">
    <location>
        <begin position="269"/>
        <end position="282"/>
    </location>
</feature>
<evidence type="ECO:0000313" key="8">
    <source>
        <dbReference type="Proteomes" id="UP001487740"/>
    </source>
</evidence>
<evidence type="ECO:0000256" key="4">
    <source>
        <dbReference type="PROSITE-ProRule" id="PRU00176"/>
    </source>
</evidence>
<proteinExistence type="predicted"/>
<evidence type="ECO:0000259" key="6">
    <source>
        <dbReference type="PROSITE" id="PS50102"/>
    </source>
</evidence>
<dbReference type="Gene3D" id="3.30.70.330">
    <property type="match status" value="3"/>
</dbReference>
<keyword evidence="1" id="KW-0597">Phosphoprotein</keyword>
<sequence>MAFNGDGPFNKRMRTDGESVGQKSNVHYYTDNDYYTPDQNDGDNVSSELMGEACETTGETNPNGPYGGFSDYDNQPRRRKGEPETPNHVLLMTILNPAYPITVDVIHTICQPYGNVLRIVIFKKNGVQAMVEFDGIDPATRAREGLQGADIYSGCCTLRIEYAKPSKLNVYKNDAESWDFTNPNVGMKEPPSSSSTSSGSSRPPLLQEPRGFGMNVSPFRGGMNGQMGGGPRGGGGLFNSPMPDRFGINNGMSNGGIRSGGLMGSGQGQGGPFMGGAGGPGGASLSAMGQPQPGLPQQGAVLMVYGLNKDKMNADRIFNLLCLYGNIVRIKFLKTKEGCAMVQMGDALAVERAVANLNNTTFFGCKMQLGYSKQAFLADVQQPYDLPDGTPSFKDYMGNKNNRFINPEMASKNRIQPPSKILHFFNTPPGLDEETLKQVFLEGEVVEPKSIKLFPSKSESERSSSGLLEFNNISEALEALVVGNHAPIPNPNSKFPFIMKLCFSSSRHIPNKMAE</sequence>
<dbReference type="InterPro" id="IPR000504">
    <property type="entry name" value="RRM_dom"/>
</dbReference>
<feature type="region of interest" description="Disordered" evidence="5">
    <location>
        <begin position="179"/>
        <end position="237"/>
    </location>
</feature>
<keyword evidence="2" id="KW-0677">Repeat</keyword>
<feature type="compositionally biased region" description="Polar residues" evidence="5">
    <location>
        <begin position="37"/>
        <end position="47"/>
    </location>
</feature>
<feature type="region of interest" description="Disordered" evidence="5">
    <location>
        <begin position="1"/>
        <end position="84"/>
    </location>
</feature>
<feature type="region of interest" description="Disordered" evidence="5">
    <location>
        <begin position="269"/>
        <end position="292"/>
    </location>
</feature>
<dbReference type="Pfam" id="PF22976">
    <property type="entry name" value="RRM_10"/>
    <property type="match status" value="1"/>
</dbReference>
<dbReference type="NCBIfam" id="TIGR01649">
    <property type="entry name" value="hnRNP-L_PTB"/>
    <property type="match status" value="1"/>
</dbReference>
<dbReference type="SUPFAM" id="SSF54928">
    <property type="entry name" value="RNA-binding domain, RBD"/>
    <property type="match status" value="3"/>
</dbReference>
<dbReference type="GO" id="GO:0003723">
    <property type="term" value="F:RNA binding"/>
    <property type="evidence" value="ECO:0007669"/>
    <property type="project" value="UniProtKB-UniRule"/>
</dbReference>
<comment type="caution">
    <text evidence="7">The sequence shown here is derived from an EMBL/GenBank/DDBJ whole genome shotgun (WGS) entry which is preliminary data.</text>
</comment>
<feature type="domain" description="RRM" evidence="6">
    <location>
        <begin position="88"/>
        <end position="165"/>
    </location>
</feature>
<name>A0AAW0TDN0_SCYPA</name>
<feature type="compositionally biased region" description="Low complexity" evidence="5">
    <location>
        <begin position="190"/>
        <end position="204"/>
    </location>
</feature>
<dbReference type="InterPro" id="IPR012677">
    <property type="entry name" value="Nucleotide-bd_a/b_plait_sf"/>
</dbReference>
<dbReference type="GO" id="GO:0006397">
    <property type="term" value="P:mRNA processing"/>
    <property type="evidence" value="ECO:0007669"/>
    <property type="project" value="InterPro"/>
</dbReference>
<keyword evidence="3 4" id="KW-0694">RNA-binding</keyword>
<feature type="compositionally biased region" description="Low complexity" evidence="5">
    <location>
        <begin position="283"/>
        <end position="292"/>
    </location>
</feature>
<dbReference type="PROSITE" id="PS50102">
    <property type="entry name" value="RRM"/>
    <property type="match status" value="2"/>
</dbReference>
<keyword evidence="8" id="KW-1185">Reference proteome</keyword>
<dbReference type="Pfam" id="PF11835">
    <property type="entry name" value="RRM_8"/>
    <property type="match status" value="1"/>
</dbReference>
<organism evidence="7 8">
    <name type="scientific">Scylla paramamosain</name>
    <name type="common">Mud crab</name>
    <dbReference type="NCBI Taxonomy" id="85552"/>
    <lineage>
        <taxon>Eukaryota</taxon>
        <taxon>Metazoa</taxon>
        <taxon>Ecdysozoa</taxon>
        <taxon>Arthropoda</taxon>
        <taxon>Crustacea</taxon>
        <taxon>Multicrustacea</taxon>
        <taxon>Malacostraca</taxon>
        <taxon>Eumalacostraca</taxon>
        <taxon>Eucarida</taxon>
        <taxon>Decapoda</taxon>
        <taxon>Pleocyemata</taxon>
        <taxon>Brachyura</taxon>
        <taxon>Eubrachyura</taxon>
        <taxon>Portunoidea</taxon>
        <taxon>Portunidae</taxon>
        <taxon>Portuninae</taxon>
        <taxon>Scylla</taxon>
    </lineage>
</organism>
<dbReference type="InterPro" id="IPR006536">
    <property type="entry name" value="HnRNP-L/PTB"/>
</dbReference>
<gene>
    <name evidence="7" type="ORF">O3P69_016316</name>
</gene>
<evidence type="ECO:0000256" key="1">
    <source>
        <dbReference type="ARBA" id="ARBA00022553"/>
    </source>
</evidence>
<dbReference type="Proteomes" id="UP001487740">
    <property type="component" value="Unassembled WGS sequence"/>
</dbReference>
<dbReference type="GO" id="GO:0005634">
    <property type="term" value="C:nucleus"/>
    <property type="evidence" value="ECO:0007669"/>
    <property type="project" value="InterPro"/>
</dbReference>
<dbReference type="CDD" id="cd12424">
    <property type="entry name" value="RRM3_hnRNPL_like"/>
    <property type="match status" value="1"/>
</dbReference>
<dbReference type="EMBL" id="JARAKH010000032">
    <property type="protein sequence ID" value="KAK8385403.1"/>
    <property type="molecule type" value="Genomic_DNA"/>
</dbReference>
<dbReference type="InterPro" id="IPR021790">
    <property type="entry name" value="PTBP1-like_RRM2"/>
</dbReference>
<dbReference type="Pfam" id="PF13893">
    <property type="entry name" value="RRM_5"/>
    <property type="match status" value="1"/>
</dbReference>
<dbReference type="PANTHER" id="PTHR15592">
    <property type="entry name" value="MATRIN 3/NUCLEAR PROTEIN 220-RELATED"/>
    <property type="match status" value="1"/>
</dbReference>
<evidence type="ECO:0000256" key="3">
    <source>
        <dbReference type="ARBA" id="ARBA00022884"/>
    </source>
</evidence>
<evidence type="ECO:0000256" key="5">
    <source>
        <dbReference type="SAM" id="MobiDB-lite"/>
    </source>
</evidence>
<evidence type="ECO:0000256" key="2">
    <source>
        <dbReference type="ARBA" id="ARBA00022737"/>
    </source>
</evidence>
<feature type="domain" description="RRM" evidence="6">
    <location>
        <begin position="300"/>
        <end position="374"/>
    </location>
</feature>
<reference evidence="7 8" key="1">
    <citation type="submission" date="2023-03" db="EMBL/GenBank/DDBJ databases">
        <title>High-quality genome of Scylla paramamosain provides insights in environmental adaptation.</title>
        <authorList>
            <person name="Zhang L."/>
        </authorList>
    </citation>
    <scope>NUCLEOTIDE SEQUENCE [LARGE SCALE GENOMIC DNA]</scope>
    <source>
        <strain evidence="7">LZ_2023a</strain>
        <tissue evidence="7">Muscle</tissue>
    </source>
</reference>
<dbReference type="InterPro" id="IPR055204">
    <property type="entry name" value="HNRNPL_RRM"/>
</dbReference>